<dbReference type="AlphaFoldDB" id="A0A3S5B6L5"/>
<dbReference type="EMBL" id="CAAALY010249385">
    <property type="protein sequence ID" value="VEL35242.1"/>
    <property type="molecule type" value="Genomic_DNA"/>
</dbReference>
<dbReference type="Proteomes" id="UP000784294">
    <property type="component" value="Unassembled WGS sequence"/>
</dbReference>
<reference evidence="1" key="1">
    <citation type="submission" date="2018-11" db="EMBL/GenBank/DDBJ databases">
        <authorList>
            <consortium name="Pathogen Informatics"/>
        </authorList>
    </citation>
    <scope>NUCLEOTIDE SEQUENCE</scope>
</reference>
<comment type="caution">
    <text evidence="1">The sequence shown here is derived from an EMBL/GenBank/DDBJ whole genome shotgun (WGS) entry which is preliminary data.</text>
</comment>
<name>A0A3S5B6L5_9PLAT</name>
<gene>
    <name evidence="1" type="ORF">PXEA_LOCUS28682</name>
</gene>
<proteinExistence type="predicted"/>
<accession>A0A3S5B6L5</accession>
<protein>
    <submittedName>
        <fullName evidence="1">Uncharacterized protein</fullName>
    </submittedName>
</protein>
<evidence type="ECO:0000313" key="2">
    <source>
        <dbReference type="Proteomes" id="UP000784294"/>
    </source>
</evidence>
<organism evidence="1 2">
    <name type="scientific">Protopolystoma xenopodis</name>
    <dbReference type="NCBI Taxonomy" id="117903"/>
    <lineage>
        <taxon>Eukaryota</taxon>
        <taxon>Metazoa</taxon>
        <taxon>Spiralia</taxon>
        <taxon>Lophotrochozoa</taxon>
        <taxon>Platyhelminthes</taxon>
        <taxon>Monogenea</taxon>
        <taxon>Polyopisthocotylea</taxon>
        <taxon>Polystomatidea</taxon>
        <taxon>Polystomatidae</taxon>
        <taxon>Protopolystoma</taxon>
    </lineage>
</organism>
<keyword evidence="2" id="KW-1185">Reference proteome</keyword>
<evidence type="ECO:0000313" key="1">
    <source>
        <dbReference type="EMBL" id="VEL35242.1"/>
    </source>
</evidence>
<sequence>MSSEALVSAVPPKQCLFRSSISRPSSSPCRPRKLMAECHWIIGLSLLSHYRYKPATRYHISLGRYLWVRLSFSYHPSNDTLSLWHSNRHESAFNICNLAHLVPLVAIPFLSAPSTCSANCLLHTRPACVCVSVCLGGYHRNLLAIRVSAYDCDLVTRSDAANCLVNLITSHWVATFIGRSLIRLSVRLTPKPDDYRGYNLPLDLFPH</sequence>